<sequence length="106" mass="12637">MSSQTVSSPVCLNTSSEIANPHVLQNRQAFPIRIHYLESYGTTFRSEEFLRYFRRSVALKRSLGSFFFGKDCVLEWFTEGFFHKYQGQENNVVFLRVWRHFEFKLL</sequence>
<organism evidence="1 2">
    <name type="scientific">Pleurodeles waltl</name>
    <name type="common">Iberian ribbed newt</name>
    <dbReference type="NCBI Taxonomy" id="8319"/>
    <lineage>
        <taxon>Eukaryota</taxon>
        <taxon>Metazoa</taxon>
        <taxon>Chordata</taxon>
        <taxon>Craniata</taxon>
        <taxon>Vertebrata</taxon>
        <taxon>Euteleostomi</taxon>
        <taxon>Amphibia</taxon>
        <taxon>Batrachia</taxon>
        <taxon>Caudata</taxon>
        <taxon>Salamandroidea</taxon>
        <taxon>Salamandridae</taxon>
        <taxon>Pleurodelinae</taxon>
        <taxon>Pleurodeles</taxon>
    </lineage>
</organism>
<dbReference type="EMBL" id="JANPWB010000005">
    <property type="protein sequence ID" value="KAJ1189215.1"/>
    <property type="molecule type" value="Genomic_DNA"/>
</dbReference>
<name>A0AAV7UJJ3_PLEWA</name>
<evidence type="ECO:0000313" key="1">
    <source>
        <dbReference type="EMBL" id="KAJ1189215.1"/>
    </source>
</evidence>
<proteinExistence type="predicted"/>
<accession>A0AAV7UJJ3</accession>
<comment type="caution">
    <text evidence="1">The sequence shown here is derived from an EMBL/GenBank/DDBJ whole genome shotgun (WGS) entry which is preliminary data.</text>
</comment>
<protein>
    <submittedName>
        <fullName evidence="1">Uncharacterized protein</fullName>
    </submittedName>
</protein>
<keyword evidence="2" id="KW-1185">Reference proteome</keyword>
<gene>
    <name evidence="1" type="ORF">NDU88_005965</name>
</gene>
<reference evidence="1" key="1">
    <citation type="journal article" date="2022" name="bioRxiv">
        <title>Sequencing and chromosome-scale assembly of the giantPleurodeles waltlgenome.</title>
        <authorList>
            <person name="Brown T."/>
            <person name="Elewa A."/>
            <person name="Iarovenko S."/>
            <person name="Subramanian E."/>
            <person name="Araus A.J."/>
            <person name="Petzold A."/>
            <person name="Susuki M."/>
            <person name="Suzuki K.-i.T."/>
            <person name="Hayashi T."/>
            <person name="Toyoda A."/>
            <person name="Oliveira C."/>
            <person name="Osipova E."/>
            <person name="Leigh N.D."/>
            <person name="Simon A."/>
            <person name="Yun M.H."/>
        </authorList>
    </citation>
    <scope>NUCLEOTIDE SEQUENCE</scope>
    <source>
        <strain evidence="1">20211129_DDA</strain>
        <tissue evidence="1">Liver</tissue>
    </source>
</reference>
<evidence type="ECO:0000313" key="2">
    <source>
        <dbReference type="Proteomes" id="UP001066276"/>
    </source>
</evidence>
<dbReference type="AlphaFoldDB" id="A0AAV7UJJ3"/>
<dbReference type="Proteomes" id="UP001066276">
    <property type="component" value="Chromosome 3_1"/>
</dbReference>